<reference evidence="4 5" key="1">
    <citation type="submission" date="2017-03" db="EMBL/GenBank/DDBJ databases">
        <authorList>
            <person name="Afonso C.L."/>
            <person name="Miller P.J."/>
            <person name="Scott M.A."/>
            <person name="Spackman E."/>
            <person name="Goraichik I."/>
            <person name="Dimitrov K.M."/>
            <person name="Suarez D.L."/>
            <person name="Swayne D.E."/>
        </authorList>
    </citation>
    <scope>NUCLEOTIDE SEQUENCE [LARGE SCALE GENOMIC DNA]</scope>
    <source>
        <strain evidence="4 5">ATCC 9172</strain>
    </source>
</reference>
<comment type="similarity">
    <text evidence="1">Belongs to the CdaR family.</text>
</comment>
<dbReference type="Pfam" id="PF13556">
    <property type="entry name" value="HTH_30"/>
    <property type="match status" value="1"/>
</dbReference>
<gene>
    <name evidence="4" type="ORF">BLIN9172_00599</name>
</gene>
<evidence type="ECO:0000313" key="5">
    <source>
        <dbReference type="Proteomes" id="UP000234641"/>
    </source>
</evidence>
<accession>A0A2H1HY66</accession>
<dbReference type="AlphaFoldDB" id="A0A2H1HY66"/>
<dbReference type="InterPro" id="IPR025736">
    <property type="entry name" value="PucR_C-HTH_dom"/>
</dbReference>
<dbReference type="Gene3D" id="1.10.10.2840">
    <property type="entry name" value="PucR C-terminal helix-turn-helix domain"/>
    <property type="match status" value="1"/>
</dbReference>
<dbReference type="EMBL" id="FXYY01000002">
    <property type="protein sequence ID" value="SMX67879.1"/>
    <property type="molecule type" value="Genomic_DNA"/>
</dbReference>
<evidence type="ECO:0000259" key="2">
    <source>
        <dbReference type="Pfam" id="PF13556"/>
    </source>
</evidence>
<dbReference type="PANTHER" id="PTHR33744">
    <property type="entry name" value="CARBOHYDRATE DIACID REGULATOR"/>
    <property type="match status" value="1"/>
</dbReference>
<evidence type="ECO:0000313" key="4">
    <source>
        <dbReference type="EMBL" id="SMX67879.1"/>
    </source>
</evidence>
<feature type="domain" description="PucR C-terminal helix-turn-helix" evidence="2">
    <location>
        <begin position="440"/>
        <end position="498"/>
    </location>
</feature>
<sequence length="501" mass="54437">MVETAKVRDLLSYPVLNGVRVVAGEAGLDDEMSDVVWFAGDLGAADRAVLVCARAISVPSYKLDSVVRKAHGAGASGLLILADEQPPLLSTVRLADRLRFPIMQTREADPAVVVPELITMARAPLLVESATAVKLTRQLSSRRTGEEILSAANSVLQTDLGLVTPDGANILGAHLIPDDALHLDRSVTQRGRNTLIHPVLDPEDNRPAAWLIAPFSQSSSARLKILELGLMIVEPFLRSWLLTQRAKAERSQVIRAQLFSEIVAARDTISRDYVESALSLGWRLQDWHTGLHIRAGDQIDESQSATNQLRSELAHRGITVTASIPRGDGHVMWVTTATEPSADDGRQLLGNLRQAVLQLDSRDDVIAGIGRPRRGPGGLSDTVHEARDACDLAASHSFRPAVEHVDELGVARLLATWQRSEVTRAFAESALAPLVDAPHLMRTFQTYLESGGSTATTASVLGIHRNTVATRMQQIRSRLDTDLDEPSQRLAFQLACRALMS</sequence>
<dbReference type="PANTHER" id="PTHR33744:SF1">
    <property type="entry name" value="DNA-BINDING TRANSCRIPTIONAL ACTIVATOR ADER"/>
    <property type="match status" value="1"/>
</dbReference>
<dbReference type="Proteomes" id="UP000234641">
    <property type="component" value="Unassembled WGS sequence"/>
</dbReference>
<feature type="domain" description="CdaR GGDEF-like" evidence="3">
    <location>
        <begin position="272"/>
        <end position="391"/>
    </location>
</feature>
<name>A0A2H1HY66_BRELN</name>
<evidence type="ECO:0000256" key="1">
    <source>
        <dbReference type="ARBA" id="ARBA00006754"/>
    </source>
</evidence>
<dbReference type="InterPro" id="IPR041522">
    <property type="entry name" value="CdaR_GGDEF"/>
</dbReference>
<proteinExistence type="inferred from homology"/>
<evidence type="ECO:0000259" key="3">
    <source>
        <dbReference type="Pfam" id="PF17853"/>
    </source>
</evidence>
<organism evidence="4 5">
    <name type="scientific">Brevibacterium linens ATCC 9172</name>
    <dbReference type="NCBI Taxonomy" id="1255617"/>
    <lineage>
        <taxon>Bacteria</taxon>
        <taxon>Bacillati</taxon>
        <taxon>Actinomycetota</taxon>
        <taxon>Actinomycetes</taxon>
        <taxon>Micrococcales</taxon>
        <taxon>Brevibacteriaceae</taxon>
        <taxon>Brevibacterium</taxon>
    </lineage>
</organism>
<dbReference type="InterPro" id="IPR051448">
    <property type="entry name" value="CdaR-like_regulators"/>
</dbReference>
<dbReference type="InterPro" id="IPR042070">
    <property type="entry name" value="PucR_C-HTH_sf"/>
</dbReference>
<protein>
    <submittedName>
        <fullName evidence="4">PucR C-terminal helix-turn-helix domain-containing protein</fullName>
    </submittedName>
</protein>
<dbReference type="Pfam" id="PF17853">
    <property type="entry name" value="GGDEF_2"/>
    <property type="match status" value="1"/>
</dbReference>